<dbReference type="InterPro" id="IPR010982">
    <property type="entry name" value="Lambda_DNA-bd_dom_sf"/>
</dbReference>
<dbReference type="RefSeq" id="WP_221262736.1">
    <property type="nucleotide sequence ID" value="NZ_JACHLN010000003.1"/>
</dbReference>
<dbReference type="EMBL" id="JACIEH010000002">
    <property type="protein sequence ID" value="MBB4099300.1"/>
    <property type="molecule type" value="Genomic_DNA"/>
</dbReference>
<name>A0A7W6JTM4_9SPHN</name>
<dbReference type="CDD" id="cd00093">
    <property type="entry name" value="HTH_XRE"/>
    <property type="match status" value="1"/>
</dbReference>
<accession>A0A7W6JTM4</accession>
<dbReference type="Pfam" id="PF01381">
    <property type="entry name" value="HTH_3"/>
    <property type="match status" value="1"/>
</dbReference>
<dbReference type="GO" id="GO:0003677">
    <property type="term" value="F:DNA binding"/>
    <property type="evidence" value="ECO:0007669"/>
    <property type="project" value="InterPro"/>
</dbReference>
<comment type="caution">
    <text evidence="1">The sequence shown here is derived from an EMBL/GenBank/DDBJ whole genome shotgun (WGS) entry which is preliminary data.</text>
</comment>
<gene>
    <name evidence="1" type="ORF">GGR46_002864</name>
</gene>
<evidence type="ECO:0000313" key="1">
    <source>
        <dbReference type="EMBL" id="MBB4099300.1"/>
    </source>
</evidence>
<proteinExistence type="predicted"/>
<keyword evidence="2" id="KW-1185">Reference proteome</keyword>
<protein>
    <submittedName>
        <fullName evidence="1">Transcriptional regulator with XRE-family HTH domain</fullName>
    </submittedName>
</protein>
<dbReference type="PROSITE" id="PS50943">
    <property type="entry name" value="HTH_CROC1"/>
    <property type="match status" value="1"/>
</dbReference>
<reference evidence="1 2" key="1">
    <citation type="submission" date="2020-08" db="EMBL/GenBank/DDBJ databases">
        <title>Genomic Encyclopedia of Type Strains, Phase IV (KMG-IV): sequencing the most valuable type-strain genomes for metagenomic binning, comparative biology and taxonomic classification.</title>
        <authorList>
            <person name="Goeker M."/>
        </authorList>
    </citation>
    <scope>NUCLEOTIDE SEQUENCE [LARGE SCALE GENOMIC DNA]</scope>
    <source>
        <strain evidence="1 2">DSM 101806</strain>
    </source>
</reference>
<evidence type="ECO:0000313" key="2">
    <source>
        <dbReference type="Proteomes" id="UP000557392"/>
    </source>
</evidence>
<dbReference type="InterPro" id="IPR001387">
    <property type="entry name" value="Cro/C1-type_HTH"/>
</dbReference>
<dbReference type="AlphaFoldDB" id="A0A7W6JTM4"/>
<dbReference type="Proteomes" id="UP000557392">
    <property type="component" value="Unassembled WGS sequence"/>
</dbReference>
<dbReference type="Gene3D" id="1.10.260.40">
    <property type="entry name" value="lambda repressor-like DNA-binding domains"/>
    <property type="match status" value="1"/>
</dbReference>
<sequence length="168" mass="18976">MKSTEERADISLLSTALKAIRMDRRMRSSEVARALGMPLRSYEHFESGRGRITFDRLVRFAEVTNSDPFAIIAVLALKSPEFALRCADNKLMTILMIAMSELNETLGDDITFLEPGTLIGAFTRVTKDLSDHIAKRDLFAETWMKEHSSKVQGARPLDTRRLGRRTAD</sequence>
<dbReference type="SMART" id="SM00530">
    <property type="entry name" value="HTH_XRE"/>
    <property type="match status" value="1"/>
</dbReference>
<dbReference type="SUPFAM" id="SSF47413">
    <property type="entry name" value="lambda repressor-like DNA-binding domains"/>
    <property type="match status" value="1"/>
</dbReference>
<organism evidence="1 2">
    <name type="scientific">Sphingomonas kyeonggiensis</name>
    <dbReference type="NCBI Taxonomy" id="1268553"/>
    <lineage>
        <taxon>Bacteria</taxon>
        <taxon>Pseudomonadati</taxon>
        <taxon>Pseudomonadota</taxon>
        <taxon>Alphaproteobacteria</taxon>
        <taxon>Sphingomonadales</taxon>
        <taxon>Sphingomonadaceae</taxon>
        <taxon>Sphingomonas</taxon>
    </lineage>
</organism>